<reference evidence="7" key="1">
    <citation type="submission" date="2012-05" db="EMBL/GenBank/DDBJ databases">
        <authorList>
            <person name="Studholme D.J."/>
            <person name="Wasukira A."/>
            <person name="Grant M."/>
        </authorList>
    </citation>
    <scope>NUCLEOTIDE SEQUENCE [LARGE SCALE GENOMIC DNA]</scope>
    <source>
        <strain evidence="7">NCPPB 890</strain>
    </source>
</reference>
<keyword evidence="4 7" id="KW-0808">Transferase</keyword>
<gene>
    <name evidence="7" type="ORF">A11K_0128470</name>
</gene>
<evidence type="ECO:0000256" key="1">
    <source>
        <dbReference type="ARBA" id="ARBA00004533"/>
    </source>
</evidence>
<keyword evidence="3" id="KW-0997">Cell inner membrane</keyword>
<evidence type="ECO:0000256" key="6">
    <source>
        <dbReference type="ARBA" id="ARBA00023315"/>
    </source>
</evidence>
<dbReference type="PIRSF" id="PIRSF026649">
    <property type="entry name" value="MsbB"/>
    <property type="match status" value="1"/>
</dbReference>
<evidence type="ECO:0000256" key="5">
    <source>
        <dbReference type="ARBA" id="ARBA00023136"/>
    </source>
</evidence>
<proteinExistence type="predicted"/>
<keyword evidence="6 7" id="KW-0012">Acyltransferase</keyword>
<dbReference type="RefSeq" id="WP_026112607.1">
    <property type="nucleotide sequence ID" value="NZ_AKBN02000027.1"/>
</dbReference>
<dbReference type="GO" id="GO:0016746">
    <property type="term" value="F:acyltransferase activity"/>
    <property type="evidence" value="ECO:0007669"/>
    <property type="project" value="UniProtKB-KW"/>
</dbReference>
<evidence type="ECO:0000256" key="2">
    <source>
        <dbReference type="ARBA" id="ARBA00022475"/>
    </source>
</evidence>
<dbReference type="GO" id="GO:0005886">
    <property type="term" value="C:plasma membrane"/>
    <property type="evidence" value="ECO:0007669"/>
    <property type="project" value="UniProtKB-SubCell"/>
</dbReference>
<dbReference type="PANTHER" id="PTHR30606">
    <property type="entry name" value="LIPID A BIOSYNTHESIS LAUROYL ACYLTRANSFERASE"/>
    <property type="match status" value="1"/>
</dbReference>
<protein>
    <submittedName>
        <fullName evidence="7">Lipid A biosynthesis lauroyl acyltransferase</fullName>
    </submittedName>
</protein>
<evidence type="ECO:0000313" key="7">
    <source>
        <dbReference type="EMBL" id="KEZ98428.1"/>
    </source>
</evidence>
<dbReference type="CDD" id="cd07984">
    <property type="entry name" value="LPLAT_LABLAT-like"/>
    <property type="match status" value="1"/>
</dbReference>
<sequence>MGILGRQTVPRSMPSAAGTVTRGPSRSALFRIAPMTPDVRARLLYATAATVGRLPWPLLKRVADTLAWSWRKLNARESRVARRNLELAYPELSAGQRARLHAQVLQSTARQTLEVLRTWTRPPAENLARLQRNGQELYDAALASGRGVIVAAPHFGNWELLNQWLSERGPIAIVYRPPESEAVDGFLQLARGGDNVRQVRAEGPAVRQLFKVLKDGGAVGILPDQQPKMGDGVFAPFFGIPALTMTLVNRLAERTGAIVLYGWCERAGDDLQFALHVQSADPAVANADPARAASALNAGIEQIARRDPAQYQWTYKRYTLRPPGSGEANPYATERHPH</sequence>
<dbReference type="EMBL" id="AKBN01002135">
    <property type="protein sequence ID" value="KEZ98428.1"/>
    <property type="molecule type" value="Genomic_DNA"/>
</dbReference>
<evidence type="ECO:0000256" key="3">
    <source>
        <dbReference type="ARBA" id="ARBA00022519"/>
    </source>
</evidence>
<dbReference type="PANTHER" id="PTHR30606:SF10">
    <property type="entry name" value="PHOSPHATIDYLINOSITOL MANNOSIDE ACYLTRANSFERASE"/>
    <property type="match status" value="1"/>
</dbReference>
<dbReference type="GeneID" id="69691963"/>
<dbReference type="GO" id="GO:0009247">
    <property type="term" value="P:glycolipid biosynthetic process"/>
    <property type="evidence" value="ECO:0007669"/>
    <property type="project" value="UniProtKB-ARBA"/>
</dbReference>
<dbReference type="Pfam" id="PF03279">
    <property type="entry name" value="Lip_A_acyltrans"/>
    <property type="match status" value="1"/>
</dbReference>
<keyword evidence="2" id="KW-1003">Cell membrane</keyword>
<dbReference type="AlphaFoldDB" id="A0A836ZQJ9"/>
<comment type="subcellular location">
    <subcellularLocation>
        <location evidence="1">Cell inner membrane</location>
    </subcellularLocation>
</comment>
<accession>A0A836ZQJ9</accession>
<keyword evidence="5" id="KW-0472">Membrane</keyword>
<organism evidence="7">
    <name type="scientific">Xanthomonas vasicola pv. vasculorum NCPPB 890</name>
    <dbReference type="NCBI Taxonomy" id="1184265"/>
    <lineage>
        <taxon>Bacteria</taxon>
        <taxon>Pseudomonadati</taxon>
        <taxon>Pseudomonadota</taxon>
        <taxon>Gammaproteobacteria</taxon>
        <taxon>Lysobacterales</taxon>
        <taxon>Lysobacteraceae</taxon>
        <taxon>Xanthomonas</taxon>
    </lineage>
</organism>
<dbReference type="NCBIfam" id="NF006438">
    <property type="entry name" value="PRK08734.1"/>
    <property type="match status" value="1"/>
</dbReference>
<name>A0A836ZQJ9_XANVA</name>
<evidence type="ECO:0000256" key="4">
    <source>
        <dbReference type="ARBA" id="ARBA00022679"/>
    </source>
</evidence>
<comment type="caution">
    <text evidence="7">The sequence shown here is derived from an EMBL/GenBank/DDBJ whole genome shotgun (WGS) entry which is preliminary data.</text>
</comment>
<dbReference type="InterPro" id="IPR004960">
    <property type="entry name" value="LipA_acyltrans"/>
</dbReference>